<proteinExistence type="predicted"/>
<sequence length="144" mass="16998">MSEIYKAASAFLEMVSSDSTTGRNLKERRYTMKGKNIIERGKTERETIEREKIEREYIVDSKEIQQAVLLQREADQKFNRYLSELEQTDKAYLEKYMELIEHTHCIECQRSYCQGFMDGIQMLGDLDLIKNCKNIGELLRNGKR</sequence>
<organism evidence="1 2">
    <name type="scientific">Faecalicatena faecalis</name>
    <dbReference type="NCBI Taxonomy" id="2726362"/>
    <lineage>
        <taxon>Bacteria</taxon>
        <taxon>Bacillati</taxon>
        <taxon>Bacillota</taxon>
        <taxon>Clostridia</taxon>
        <taxon>Lachnospirales</taxon>
        <taxon>Lachnospiraceae</taxon>
        <taxon>Faecalicatena</taxon>
    </lineage>
</organism>
<evidence type="ECO:0000313" key="2">
    <source>
        <dbReference type="Proteomes" id="UP000723714"/>
    </source>
</evidence>
<accession>A0ABS6DAU3</accession>
<dbReference type="RefSeq" id="WP_216245666.1">
    <property type="nucleotide sequence ID" value="NZ_JABACJ020000046.1"/>
</dbReference>
<gene>
    <name evidence="1" type="ORF">HGO97_023415</name>
</gene>
<name>A0ABS6DAU3_9FIRM</name>
<keyword evidence="2" id="KW-1185">Reference proteome</keyword>
<dbReference type="EMBL" id="JABACJ020000046">
    <property type="protein sequence ID" value="MBU3878749.1"/>
    <property type="molecule type" value="Genomic_DNA"/>
</dbReference>
<protein>
    <submittedName>
        <fullName evidence="1">Uncharacterized protein</fullName>
    </submittedName>
</protein>
<evidence type="ECO:0000313" key="1">
    <source>
        <dbReference type="EMBL" id="MBU3878749.1"/>
    </source>
</evidence>
<dbReference type="Proteomes" id="UP000723714">
    <property type="component" value="Unassembled WGS sequence"/>
</dbReference>
<reference evidence="1 2" key="1">
    <citation type="submission" date="2021-06" db="EMBL/GenBank/DDBJ databases">
        <title>Faecalicatena sp. nov. isolated from porcine feces.</title>
        <authorList>
            <person name="Oh B.S."/>
            <person name="Lee J.H."/>
        </authorList>
    </citation>
    <scope>NUCLEOTIDE SEQUENCE [LARGE SCALE GENOMIC DNA]</scope>
    <source>
        <strain evidence="1 2">AGMB00832</strain>
    </source>
</reference>
<comment type="caution">
    <text evidence="1">The sequence shown here is derived from an EMBL/GenBank/DDBJ whole genome shotgun (WGS) entry which is preliminary data.</text>
</comment>